<keyword evidence="2" id="KW-1185">Reference proteome</keyword>
<comment type="caution">
    <text evidence="1">The sequence shown here is derived from an EMBL/GenBank/DDBJ whole genome shotgun (WGS) entry which is preliminary data.</text>
</comment>
<reference evidence="1 2" key="1">
    <citation type="submission" date="2021-06" db="EMBL/GenBank/DDBJ databases">
        <authorList>
            <person name="Palmer J.M."/>
        </authorList>
    </citation>
    <scope>NUCLEOTIDE SEQUENCE [LARGE SCALE GENOMIC DNA]</scope>
    <source>
        <strain evidence="2">if_2019</strain>
        <tissue evidence="1">Muscle</tissue>
    </source>
</reference>
<proteinExistence type="predicted"/>
<evidence type="ECO:0000313" key="1">
    <source>
        <dbReference type="EMBL" id="MEQ2252658.1"/>
    </source>
</evidence>
<organism evidence="1 2">
    <name type="scientific">Ilyodon furcidens</name>
    <name type="common">goldbreast splitfin</name>
    <dbReference type="NCBI Taxonomy" id="33524"/>
    <lineage>
        <taxon>Eukaryota</taxon>
        <taxon>Metazoa</taxon>
        <taxon>Chordata</taxon>
        <taxon>Craniata</taxon>
        <taxon>Vertebrata</taxon>
        <taxon>Euteleostomi</taxon>
        <taxon>Actinopterygii</taxon>
        <taxon>Neopterygii</taxon>
        <taxon>Teleostei</taxon>
        <taxon>Neoteleostei</taxon>
        <taxon>Acanthomorphata</taxon>
        <taxon>Ovalentaria</taxon>
        <taxon>Atherinomorphae</taxon>
        <taxon>Cyprinodontiformes</taxon>
        <taxon>Goodeidae</taxon>
        <taxon>Ilyodon</taxon>
    </lineage>
</organism>
<evidence type="ECO:0000313" key="2">
    <source>
        <dbReference type="Proteomes" id="UP001482620"/>
    </source>
</evidence>
<accession>A0ABV0V8J9</accession>
<dbReference type="EMBL" id="JAHRIQ010095510">
    <property type="protein sequence ID" value="MEQ2252658.1"/>
    <property type="molecule type" value="Genomic_DNA"/>
</dbReference>
<gene>
    <name evidence="1" type="ORF">ILYODFUR_024114</name>
</gene>
<dbReference type="Proteomes" id="UP001482620">
    <property type="component" value="Unassembled WGS sequence"/>
</dbReference>
<protein>
    <submittedName>
        <fullName evidence="1">Uncharacterized protein</fullName>
    </submittedName>
</protein>
<sequence>MFWSALISLQDLCTDFVSEMLSPPTGPWLMCFYTLHCRIIREQIVTAAFHPLSMAFFPSAGDSSDPGQHGASRSPSPCCILIRCQKLCFARPLTSVLPEDWPTPP</sequence>
<name>A0ABV0V8J9_9TELE</name>